<organism evidence="4 5">
    <name type="scientific">Tenebrio molitor</name>
    <name type="common">Yellow mealworm beetle</name>
    <dbReference type="NCBI Taxonomy" id="7067"/>
    <lineage>
        <taxon>Eukaryota</taxon>
        <taxon>Metazoa</taxon>
        <taxon>Ecdysozoa</taxon>
        <taxon>Arthropoda</taxon>
        <taxon>Hexapoda</taxon>
        <taxon>Insecta</taxon>
        <taxon>Pterygota</taxon>
        <taxon>Neoptera</taxon>
        <taxon>Endopterygota</taxon>
        <taxon>Coleoptera</taxon>
        <taxon>Polyphaga</taxon>
        <taxon>Cucujiformia</taxon>
        <taxon>Tenebrionidae</taxon>
        <taxon>Tenebrio</taxon>
    </lineage>
</organism>
<dbReference type="GO" id="GO:0007131">
    <property type="term" value="P:reciprocal meiotic recombination"/>
    <property type="evidence" value="ECO:0007669"/>
    <property type="project" value="TreeGrafter"/>
</dbReference>
<sequence length="112" mass="12329">MATGSIVERPSSAVWIGEVLKRGNMNRLHSQIHPLLTEEVVGALHAKQVFTAADFIKAEAQQLVKTARLNFKEVLALKKFLTKNFAPTPVNGLNYYKSVLSNSAIIPTGINR</sequence>
<dbReference type="GO" id="GO:0000400">
    <property type="term" value="F:four-way junction DNA binding"/>
    <property type="evidence" value="ECO:0007669"/>
    <property type="project" value="TreeGrafter"/>
</dbReference>
<name>A0A8J6HK06_TENMO</name>
<feature type="domain" description="RAD51D N-terminal" evidence="3">
    <location>
        <begin position="25"/>
        <end position="81"/>
    </location>
</feature>
<dbReference type="Pfam" id="PF21794">
    <property type="entry name" value="RAD51D_N"/>
    <property type="match status" value="1"/>
</dbReference>
<dbReference type="PANTHER" id="PTHR46457:SF1">
    <property type="entry name" value="DNA REPAIR PROTEIN RAD51 HOMOLOG 4"/>
    <property type="match status" value="1"/>
</dbReference>
<keyword evidence="5" id="KW-1185">Reference proteome</keyword>
<reference evidence="4" key="1">
    <citation type="journal article" date="2020" name="J Insects Food Feed">
        <title>The yellow mealworm (Tenebrio molitor) genome: a resource for the emerging insects as food and feed industry.</title>
        <authorList>
            <person name="Eriksson T."/>
            <person name="Andere A."/>
            <person name="Kelstrup H."/>
            <person name="Emery V."/>
            <person name="Picard C."/>
        </authorList>
    </citation>
    <scope>NUCLEOTIDE SEQUENCE</scope>
    <source>
        <strain evidence="4">Stoneville</strain>
        <tissue evidence="4">Whole head</tissue>
    </source>
</reference>
<dbReference type="GO" id="GO:0003697">
    <property type="term" value="F:single-stranded DNA binding"/>
    <property type="evidence" value="ECO:0007669"/>
    <property type="project" value="TreeGrafter"/>
</dbReference>
<dbReference type="InterPro" id="IPR048943">
    <property type="entry name" value="RAD51D_N"/>
</dbReference>
<dbReference type="PANTHER" id="PTHR46457">
    <property type="entry name" value="DNA REPAIR PROTEIN RAD51 HOMOLOG 4"/>
    <property type="match status" value="1"/>
</dbReference>
<dbReference type="GO" id="GO:0005815">
    <property type="term" value="C:microtubule organizing center"/>
    <property type="evidence" value="ECO:0007669"/>
    <property type="project" value="TreeGrafter"/>
</dbReference>
<evidence type="ECO:0000256" key="1">
    <source>
        <dbReference type="ARBA" id="ARBA00004123"/>
    </source>
</evidence>
<keyword evidence="2" id="KW-0539">Nucleus</keyword>
<dbReference type="GO" id="GO:0033063">
    <property type="term" value="C:Rad51B-Rad51C-Rad51D-XRCC2 complex"/>
    <property type="evidence" value="ECO:0007669"/>
    <property type="project" value="TreeGrafter"/>
</dbReference>
<dbReference type="GO" id="GO:0042148">
    <property type="term" value="P:DNA strand invasion"/>
    <property type="evidence" value="ECO:0007669"/>
    <property type="project" value="TreeGrafter"/>
</dbReference>
<gene>
    <name evidence="4" type="ORF">GEV33_007063</name>
</gene>
<evidence type="ECO:0000313" key="4">
    <source>
        <dbReference type="EMBL" id="KAH0815728.1"/>
    </source>
</evidence>
<dbReference type="GO" id="GO:0000724">
    <property type="term" value="P:double-strand break repair via homologous recombination"/>
    <property type="evidence" value="ECO:0007669"/>
    <property type="project" value="TreeGrafter"/>
</dbReference>
<dbReference type="GO" id="GO:0008094">
    <property type="term" value="F:ATP-dependent activity, acting on DNA"/>
    <property type="evidence" value="ECO:0007669"/>
    <property type="project" value="TreeGrafter"/>
</dbReference>
<evidence type="ECO:0000256" key="2">
    <source>
        <dbReference type="ARBA" id="ARBA00023242"/>
    </source>
</evidence>
<dbReference type="AlphaFoldDB" id="A0A8J6HK06"/>
<comment type="subcellular location">
    <subcellularLocation>
        <location evidence="1">Nucleus</location>
    </subcellularLocation>
</comment>
<dbReference type="GO" id="GO:0000723">
    <property type="term" value="P:telomere maintenance"/>
    <property type="evidence" value="ECO:0007669"/>
    <property type="project" value="TreeGrafter"/>
</dbReference>
<dbReference type="GO" id="GO:0005657">
    <property type="term" value="C:replication fork"/>
    <property type="evidence" value="ECO:0007669"/>
    <property type="project" value="TreeGrafter"/>
</dbReference>
<evidence type="ECO:0000259" key="3">
    <source>
        <dbReference type="Pfam" id="PF21794"/>
    </source>
</evidence>
<protein>
    <recommendedName>
        <fullName evidence="3">RAD51D N-terminal domain-containing protein</fullName>
    </recommendedName>
</protein>
<evidence type="ECO:0000313" key="5">
    <source>
        <dbReference type="Proteomes" id="UP000719412"/>
    </source>
</evidence>
<dbReference type="EMBL" id="JABDTM020022696">
    <property type="protein sequence ID" value="KAH0815728.1"/>
    <property type="molecule type" value="Genomic_DNA"/>
</dbReference>
<accession>A0A8J6HK06</accession>
<dbReference type="InterPro" id="IPR051988">
    <property type="entry name" value="HRR_RAD51_Paralog"/>
</dbReference>
<comment type="caution">
    <text evidence="4">The sequence shown here is derived from an EMBL/GenBank/DDBJ whole genome shotgun (WGS) entry which is preliminary data.</text>
</comment>
<proteinExistence type="predicted"/>
<dbReference type="Proteomes" id="UP000719412">
    <property type="component" value="Unassembled WGS sequence"/>
</dbReference>
<reference evidence="4" key="2">
    <citation type="submission" date="2021-08" db="EMBL/GenBank/DDBJ databases">
        <authorList>
            <person name="Eriksson T."/>
        </authorList>
    </citation>
    <scope>NUCLEOTIDE SEQUENCE</scope>
    <source>
        <strain evidence="4">Stoneville</strain>
        <tissue evidence="4">Whole head</tissue>
    </source>
</reference>